<keyword evidence="3" id="KW-1185">Reference proteome</keyword>
<evidence type="ECO:0000256" key="1">
    <source>
        <dbReference type="SAM" id="MobiDB-lite"/>
    </source>
</evidence>
<protein>
    <submittedName>
        <fullName evidence="2">Uncharacterized protein</fullName>
    </submittedName>
</protein>
<name>I0I2S1_CALAS</name>
<dbReference type="HOGENOM" id="CLU_2421397_0_0_0"/>
<proteinExistence type="predicted"/>
<dbReference type="EMBL" id="AP012337">
    <property type="protein sequence ID" value="BAL99558.1"/>
    <property type="molecule type" value="Genomic_DNA"/>
</dbReference>
<feature type="region of interest" description="Disordered" evidence="1">
    <location>
        <begin position="1"/>
        <end position="27"/>
    </location>
</feature>
<dbReference type="AlphaFoldDB" id="I0I2S1"/>
<sequence length="91" mass="9811">MDDSHRRRVNGRGSAAPGGPFAGGGVSQDDCRAETLLLANTARAANTTVAKRCVSVVHAPPSKRRTTHDENERCFVGQAPEKDAWHVRCDL</sequence>
<evidence type="ECO:0000313" key="3">
    <source>
        <dbReference type="Proteomes" id="UP000007880"/>
    </source>
</evidence>
<evidence type="ECO:0000313" key="2">
    <source>
        <dbReference type="EMBL" id="BAL99558.1"/>
    </source>
</evidence>
<gene>
    <name evidence="2" type="ordered locus">CLDAP_15190</name>
</gene>
<feature type="compositionally biased region" description="Basic residues" evidence="1">
    <location>
        <begin position="1"/>
        <end position="10"/>
    </location>
</feature>
<dbReference type="KEGG" id="cap:CLDAP_15190"/>
<organism evidence="2 3">
    <name type="scientific">Caldilinea aerophila (strain DSM 14535 / JCM 11387 / NBRC 104270 / STL-6-O1)</name>
    <dbReference type="NCBI Taxonomy" id="926550"/>
    <lineage>
        <taxon>Bacteria</taxon>
        <taxon>Bacillati</taxon>
        <taxon>Chloroflexota</taxon>
        <taxon>Caldilineae</taxon>
        <taxon>Caldilineales</taxon>
        <taxon>Caldilineaceae</taxon>
        <taxon>Caldilinea</taxon>
    </lineage>
</organism>
<accession>I0I2S1</accession>
<reference evidence="2 3" key="1">
    <citation type="submission" date="2012-02" db="EMBL/GenBank/DDBJ databases">
        <title>Complete genome sequence of Caldilinea aerophila DSM 14535 (= NBRC 102666).</title>
        <authorList>
            <person name="Oguchi A."/>
            <person name="Hosoyama A."/>
            <person name="Sekine M."/>
            <person name="Fukai R."/>
            <person name="Kato Y."/>
            <person name="Nakamura S."/>
            <person name="Hanada S."/>
            <person name="Yamazaki S."/>
            <person name="Fujita N."/>
        </authorList>
    </citation>
    <scope>NUCLEOTIDE SEQUENCE [LARGE SCALE GENOMIC DNA]</scope>
    <source>
        <strain evidence="3">DSM 14535 / JCM 11387 / NBRC 104270 / STL-6-O1</strain>
    </source>
</reference>
<dbReference type="Proteomes" id="UP000007880">
    <property type="component" value="Chromosome"/>
</dbReference>